<proteinExistence type="predicted"/>
<comment type="caution">
    <text evidence="2">The sequence shown here is derived from an EMBL/GenBank/DDBJ whole genome shotgun (WGS) entry which is preliminary data.</text>
</comment>
<dbReference type="EMBL" id="LLXJ01005288">
    <property type="protein sequence ID" value="PKB94987.1"/>
    <property type="molecule type" value="Genomic_DNA"/>
</dbReference>
<evidence type="ECO:0000313" key="3">
    <source>
        <dbReference type="Proteomes" id="UP000232722"/>
    </source>
</evidence>
<dbReference type="AlphaFoldDB" id="A0A2N0NK86"/>
<dbReference type="VEuPathDB" id="FungiDB:RhiirFUN_000346"/>
<feature type="non-terminal residue" evidence="2">
    <location>
        <position position="248"/>
    </location>
</feature>
<evidence type="ECO:0000313" key="2">
    <source>
        <dbReference type="EMBL" id="PKB94987.1"/>
    </source>
</evidence>
<feature type="region of interest" description="Disordered" evidence="1">
    <location>
        <begin position="1"/>
        <end position="22"/>
    </location>
</feature>
<dbReference type="VEuPathDB" id="FungiDB:FUN_021420"/>
<dbReference type="Proteomes" id="UP000232722">
    <property type="component" value="Unassembled WGS sequence"/>
</dbReference>
<protein>
    <submittedName>
        <fullName evidence="2">Uncharacterized protein</fullName>
    </submittedName>
</protein>
<organism evidence="2 3">
    <name type="scientific">Rhizophagus irregularis</name>
    <dbReference type="NCBI Taxonomy" id="588596"/>
    <lineage>
        <taxon>Eukaryota</taxon>
        <taxon>Fungi</taxon>
        <taxon>Fungi incertae sedis</taxon>
        <taxon>Mucoromycota</taxon>
        <taxon>Glomeromycotina</taxon>
        <taxon>Glomeromycetes</taxon>
        <taxon>Glomerales</taxon>
        <taxon>Glomeraceae</taxon>
        <taxon>Rhizophagus</taxon>
    </lineage>
</organism>
<reference evidence="2 3" key="1">
    <citation type="submission" date="2016-04" db="EMBL/GenBank/DDBJ databases">
        <title>Genome analyses suggest a sexual origin of heterokaryosis in a supposedly ancient asexual fungus.</title>
        <authorList>
            <person name="Ropars J."/>
            <person name="Sedzielewska K."/>
            <person name="Noel J."/>
            <person name="Charron P."/>
            <person name="Farinelli L."/>
            <person name="Marton T."/>
            <person name="Kruger M."/>
            <person name="Pelin A."/>
            <person name="Brachmann A."/>
            <person name="Corradi N."/>
        </authorList>
    </citation>
    <scope>NUCLEOTIDE SEQUENCE [LARGE SCALE GENOMIC DNA]</scope>
    <source>
        <strain evidence="2 3">A5</strain>
    </source>
</reference>
<evidence type="ECO:0000256" key="1">
    <source>
        <dbReference type="SAM" id="MobiDB-lite"/>
    </source>
</evidence>
<dbReference type="VEuPathDB" id="FungiDB:FUN_021419"/>
<reference evidence="2 3" key="2">
    <citation type="submission" date="2017-09" db="EMBL/GenBank/DDBJ databases">
        <title>Extensive intraspecific genome diversity in a model arbuscular mycorrhizal fungus.</title>
        <authorList>
            <person name="Chen E.C."/>
            <person name="Morin E."/>
            <person name="Beaudet D."/>
            <person name="Noel J."/>
            <person name="Ndikumana S."/>
            <person name="Charron P."/>
            <person name="St-Onge C."/>
            <person name="Giorgi J."/>
            <person name="Grigoriev I.V."/>
            <person name="Roux C."/>
            <person name="Martin F.M."/>
            <person name="Corradi N."/>
        </authorList>
    </citation>
    <scope>NUCLEOTIDE SEQUENCE [LARGE SCALE GENOMIC DNA]</scope>
    <source>
        <strain evidence="2 3">A5</strain>
    </source>
</reference>
<dbReference type="VEuPathDB" id="FungiDB:RhiirA1_396618"/>
<accession>A0A2N0NK86</accession>
<name>A0A2N0NK86_9GLOM</name>
<sequence>MSNLAEPINISSESEEEERSPLLSQELVNNEEKLENTLALISSVYHITDIRHSLFPIEYPDTSDDGIAYVFHVENWTDKKAVFNNIQYGLGKPGGAHSNIFCPFLGVQCKDDKKSCQGVKISIPHIIDGKVELLPLVKTGCNVIFHKYEPLDLESCPYIVMVVKNTHSHPPPPPHRTPNHLQQDLKSLIENSNDLLIDSTSRRLISGPLIKAVFGETVLADVHASMNNIDKLRNIIMREQKLLHPYGQ</sequence>
<gene>
    <name evidence="2" type="ORF">RhiirA5_507446</name>
</gene>